<accession>I3UQB3</accession>
<proteinExistence type="predicted"/>
<dbReference type="KEGG" id="ppi:YSA_01672"/>
<gene>
    <name evidence="1" type="ORF">YSA_01672</name>
</gene>
<name>I3UQB3_PSEPU</name>
<evidence type="ECO:0000313" key="1">
    <source>
        <dbReference type="EMBL" id="AFK67684.1"/>
    </source>
</evidence>
<dbReference type="HOGENOM" id="CLU_3065232_0_0_6"/>
<evidence type="ECO:0000313" key="2">
    <source>
        <dbReference type="Proteomes" id="UP000005268"/>
    </source>
</evidence>
<dbReference type="AlphaFoldDB" id="I3UQB3"/>
<organism evidence="1 2">
    <name type="scientific">Pseudomonas putida ND6</name>
    <dbReference type="NCBI Taxonomy" id="231023"/>
    <lineage>
        <taxon>Bacteria</taxon>
        <taxon>Pseudomonadati</taxon>
        <taxon>Pseudomonadota</taxon>
        <taxon>Gammaproteobacteria</taxon>
        <taxon>Pseudomonadales</taxon>
        <taxon>Pseudomonadaceae</taxon>
        <taxon>Pseudomonas</taxon>
    </lineage>
</organism>
<dbReference type="EMBL" id="CP003588">
    <property type="protein sequence ID" value="AFK67684.1"/>
    <property type="molecule type" value="Genomic_DNA"/>
</dbReference>
<protein>
    <submittedName>
        <fullName evidence="1">Uncharacterized protein</fullName>
    </submittedName>
</protein>
<dbReference type="Proteomes" id="UP000005268">
    <property type="component" value="Chromosome"/>
</dbReference>
<reference evidence="1 2" key="1">
    <citation type="journal article" date="2012" name="J. Bacteriol.">
        <title>Complete Genome Sequence of the Naphthalene-Degrading Pseudomonas putida Strain ND6.</title>
        <authorList>
            <person name="Li S."/>
            <person name="Zhao H."/>
            <person name="Li Y."/>
            <person name="Niu S."/>
            <person name="Cai B."/>
        </authorList>
    </citation>
    <scope>NUCLEOTIDE SEQUENCE [LARGE SCALE GENOMIC DNA]</scope>
    <source>
        <strain evidence="1 2">ND6</strain>
    </source>
</reference>
<sequence>MDIIDAVSKRVTGMDKSIQCKYRSYYCDSDINKVPGQSKVFLWNMSCKTSDLS</sequence>